<comment type="subcellular location">
    <subcellularLocation>
        <location evidence="1">Cell membrane</location>
        <topology evidence="1">Multi-pass membrane protein</topology>
    </subcellularLocation>
</comment>
<evidence type="ECO:0000259" key="9">
    <source>
        <dbReference type="Pfam" id="PF13231"/>
    </source>
</evidence>
<keyword evidence="11" id="KW-1185">Reference proteome</keyword>
<evidence type="ECO:0000256" key="1">
    <source>
        <dbReference type="ARBA" id="ARBA00004651"/>
    </source>
</evidence>
<name>A0ABP6IJ36_9ACTN</name>
<evidence type="ECO:0000313" key="10">
    <source>
        <dbReference type="EMBL" id="GAA2886998.1"/>
    </source>
</evidence>
<dbReference type="EMBL" id="BAAAVI010000040">
    <property type="protein sequence ID" value="GAA2886998.1"/>
    <property type="molecule type" value="Genomic_DNA"/>
</dbReference>
<accession>A0ABP6IJ36</accession>
<keyword evidence="6 8" id="KW-1133">Transmembrane helix</keyword>
<keyword evidence="2" id="KW-1003">Cell membrane</keyword>
<evidence type="ECO:0000256" key="7">
    <source>
        <dbReference type="ARBA" id="ARBA00023136"/>
    </source>
</evidence>
<evidence type="ECO:0000256" key="5">
    <source>
        <dbReference type="ARBA" id="ARBA00022692"/>
    </source>
</evidence>
<evidence type="ECO:0000256" key="2">
    <source>
        <dbReference type="ARBA" id="ARBA00022475"/>
    </source>
</evidence>
<keyword evidence="7 8" id="KW-0472">Membrane</keyword>
<feature type="transmembrane region" description="Helical" evidence="8">
    <location>
        <begin position="161"/>
        <end position="179"/>
    </location>
</feature>
<reference evidence="11" key="1">
    <citation type="journal article" date="2019" name="Int. J. Syst. Evol. Microbiol.">
        <title>The Global Catalogue of Microorganisms (GCM) 10K type strain sequencing project: providing services to taxonomists for standard genome sequencing and annotation.</title>
        <authorList>
            <consortium name="The Broad Institute Genomics Platform"/>
            <consortium name="The Broad Institute Genome Sequencing Center for Infectious Disease"/>
            <person name="Wu L."/>
            <person name="Ma J."/>
        </authorList>
    </citation>
    <scope>NUCLEOTIDE SEQUENCE [LARGE SCALE GENOMIC DNA]</scope>
    <source>
        <strain evidence="11">JCM 6242</strain>
    </source>
</reference>
<feature type="transmembrane region" description="Helical" evidence="8">
    <location>
        <begin position="132"/>
        <end position="149"/>
    </location>
</feature>
<sequence>MRAPGASALIVAVPAVLAMTLGLWQIDGPSYWADEGVSVAIASRPLADLPTVLRHMDLVHGLYYVLLHVVSSVAGTGEIAMRLPSAIATAVGTAVLVALGRRTASPATGLFAGLIYASLPVVSRYAQEARQYALVSALVISVTYLLVLATEADRDRHRLRLWTAYTITLTITAWLHLYALFVLPAHGVMLLCRHPRGAWMRWIVSATVVCALTAPLALVARTQFGLVSWIPRPDLATVRHLGWLVFGGNPAVIVTIMALAVLGVGAPIRPAVRIVALPWLVIPAGLMVVISLIGQPIFYPRYVLHCVAALALAAGAGTARVAAWAARRSPAAAYLLPAALLVVLAGLIGPSQLAIREPLSRPDNLRALAHTLRDGARPGDAVLYVPAGNWMSTLPYPDSVARLDTWSLHADRFFGELPPDRFRHAATGLSRIWVVEGAKSYGNAVELRNDERFRRTAHWSFGTRQLSLYERNDAGRQPRAVVATSPDK</sequence>
<feature type="domain" description="Glycosyltransferase RgtA/B/C/D-like" evidence="9">
    <location>
        <begin position="66"/>
        <end position="212"/>
    </location>
</feature>
<feature type="transmembrane region" description="Helical" evidence="8">
    <location>
        <begin position="302"/>
        <end position="325"/>
    </location>
</feature>
<proteinExistence type="predicted"/>
<protein>
    <recommendedName>
        <fullName evidence="9">Glycosyltransferase RgtA/B/C/D-like domain-containing protein</fullName>
    </recommendedName>
</protein>
<organism evidence="10 11">
    <name type="scientific">Streptosporangium fragile</name>
    <dbReference type="NCBI Taxonomy" id="46186"/>
    <lineage>
        <taxon>Bacteria</taxon>
        <taxon>Bacillati</taxon>
        <taxon>Actinomycetota</taxon>
        <taxon>Actinomycetes</taxon>
        <taxon>Streptosporangiales</taxon>
        <taxon>Streptosporangiaceae</taxon>
        <taxon>Streptosporangium</taxon>
    </lineage>
</organism>
<dbReference type="Pfam" id="PF13231">
    <property type="entry name" value="PMT_2"/>
    <property type="match status" value="1"/>
</dbReference>
<dbReference type="PANTHER" id="PTHR33908:SF3">
    <property type="entry name" value="UNDECAPRENYL PHOSPHATE-ALPHA-4-AMINO-4-DEOXY-L-ARABINOSE ARABINOSYL TRANSFERASE"/>
    <property type="match status" value="1"/>
</dbReference>
<dbReference type="Proteomes" id="UP001500831">
    <property type="component" value="Unassembled WGS sequence"/>
</dbReference>
<dbReference type="InterPro" id="IPR038731">
    <property type="entry name" value="RgtA/B/C-like"/>
</dbReference>
<feature type="transmembrane region" description="Helical" evidence="8">
    <location>
        <begin position="107"/>
        <end position="126"/>
    </location>
</feature>
<feature type="transmembrane region" description="Helical" evidence="8">
    <location>
        <begin position="331"/>
        <end position="349"/>
    </location>
</feature>
<feature type="transmembrane region" description="Helical" evidence="8">
    <location>
        <begin position="271"/>
        <end position="290"/>
    </location>
</feature>
<evidence type="ECO:0000256" key="6">
    <source>
        <dbReference type="ARBA" id="ARBA00022989"/>
    </source>
</evidence>
<evidence type="ECO:0000256" key="8">
    <source>
        <dbReference type="SAM" id="Phobius"/>
    </source>
</evidence>
<dbReference type="PANTHER" id="PTHR33908">
    <property type="entry name" value="MANNOSYLTRANSFERASE YKCB-RELATED"/>
    <property type="match status" value="1"/>
</dbReference>
<feature type="transmembrane region" description="Helical" evidence="8">
    <location>
        <begin position="241"/>
        <end position="265"/>
    </location>
</feature>
<feature type="transmembrane region" description="Helical" evidence="8">
    <location>
        <begin position="199"/>
        <end position="220"/>
    </location>
</feature>
<evidence type="ECO:0000313" key="11">
    <source>
        <dbReference type="Proteomes" id="UP001500831"/>
    </source>
</evidence>
<feature type="transmembrane region" description="Helical" evidence="8">
    <location>
        <begin position="79"/>
        <end position="100"/>
    </location>
</feature>
<dbReference type="InterPro" id="IPR050297">
    <property type="entry name" value="LipidA_mod_glycosyltrf_83"/>
</dbReference>
<gene>
    <name evidence="10" type="ORF">GCM10010517_50810</name>
</gene>
<keyword evidence="4" id="KW-0808">Transferase</keyword>
<comment type="caution">
    <text evidence="10">The sequence shown here is derived from an EMBL/GenBank/DDBJ whole genome shotgun (WGS) entry which is preliminary data.</text>
</comment>
<evidence type="ECO:0000256" key="4">
    <source>
        <dbReference type="ARBA" id="ARBA00022679"/>
    </source>
</evidence>
<evidence type="ECO:0000256" key="3">
    <source>
        <dbReference type="ARBA" id="ARBA00022676"/>
    </source>
</evidence>
<keyword evidence="5 8" id="KW-0812">Transmembrane</keyword>
<keyword evidence="3" id="KW-0328">Glycosyltransferase</keyword>